<name>A0A0E9RCA5_ANGAN</name>
<proteinExistence type="predicted"/>
<organism evidence="1">
    <name type="scientific">Anguilla anguilla</name>
    <name type="common">European freshwater eel</name>
    <name type="synonym">Muraena anguilla</name>
    <dbReference type="NCBI Taxonomy" id="7936"/>
    <lineage>
        <taxon>Eukaryota</taxon>
        <taxon>Metazoa</taxon>
        <taxon>Chordata</taxon>
        <taxon>Craniata</taxon>
        <taxon>Vertebrata</taxon>
        <taxon>Euteleostomi</taxon>
        <taxon>Actinopterygii</taxon>
        <taxon>Neopterygii</taxon>
        <taxon>Teleostei</taxon>
        <taxon>Anguilliformes</taxon>
        <taxon>Anguillidae</taxon>
        <taxon>Anguilla</taxon>
    </lineage>
</organism>
<accession>A0A0E9RCA5</accession>
<evidence type="ECO:0000313" key="1">
    <source>
        <dbReference type="EMBL" id="JAH25973.1"/>
    </source>
</evidence>
<dbReference type="EMBL" id="GBXM01082604">
    <property type="protein sequence ID" value="JAH25973.1"/>
    <property type="molecule type" value="Transcribed_RNA"/>
</dbReference>
<reference evidence="1" key="1">
    <citation type="submission" date="2014-11" db="EMBL/GenBank/DDBJ databases">
        <authorList>
            <person name="Amaro Gonzalez C."/>
        </authorList>
    </citation>
    <scope>NUCLEOTIDE SEQUENCE</scope>
</reference>
<reference evidence="1" key="2">
    <citation type="journal article" date="2015" name="Fish Shellfish Immunol.">
        <title>Early steps in the European eel (Anguilla anguilla)-Vibrio vulnificus interaction in the gills: Role of the RtxA13 toxin.</title>
        <authorList>
            <person name="Callol A."/>
            <person name="Pajuelo D."/>
            <person name="Ebbesson L."/>
            <person name="Teles M."/>
            <person name="MacKenzie S."/>
            <person name="Amaro C."/>
        </authorList>
    </citation>
    <scope>NUCLEOTIDE SEQUENCE</scope>
</reference>
<sequence length="44" mass="4660">MSVITIQFVNPGTCLPEPDVNSSPVIWGGGGHVLTVQMRGCQPH</sequence>
<protein>
    <submittedName>
        <fullName evidence="1">Uncharacterized protein</fullName>
    </submittedName>
</protein>
<dbReference type="AlphaFoldDB" id="A0A0E9RCA5"/>